<dbReference type="InterPro" id="IPR014284">
    <property type="entry name" value="RNA_pol_sigma-70_dom"/>
</dbReference>
<dbReference type="GO" id="GO:0003677">
    <property type="term" value="F:DNA binding"/>
    <property type="evidence" value="ECO:0007669"/>
    <property type="project" value="InterPro"/>
</dbReference>
<sequence>MADHATTRAVQLYLDELAQDGSSAAAPVIQKLLERSAGRLHLLCDSMLKRSYPRLMRPPLNLQSEELLSGVMERLLKALQQIQPGTVRQFFALANRHLRWELDDLARRLDEQRIHTGLNVDVVATPESHGSELSADARVILEAIENLPPELQEVFDLVRIQGFTHAEAANVLQVSTKTVQRRLASSLMLLTKTLSELRVRTDGGLS</sequence>
<dbReference type="Gene3D" id="1.10.10.10">
    <property type="entry name" value="Winged helix-like DNA-binding domain superfamily/Winged helix DNA-binding domain"/>
    <property type="match status" value="1"/>
</dbReference>
<dbReference type="Pfam" id="PF08281">
    <property type="entry name" value="Sigma70_r4_2"/>
    <property type="match status" value="1"/>
</dbReference>
<reference evidence="3" key="1">
    <citation type="submission" date="2016-10" db="EMBL/GenBank/DDBJ databases">
        <authorList>
            <person name="Varghese N."/>
            <person name="Submissions S."/>
        </authorList>
    </citation>
    <scope>NUCLEOTIDE SEQUENCE [LARGE SCALE GENOMIC DNA]</scope>
    <source>
        <strain evidence="3">DSM 26348</strain>
    </source>
</reference>
<gene>
    <name evidence="2" type="ORF">SAMN05421753_102267</name>
</gene>
<organism evidence="2 3">
    <name type="scientific">Planctomicrobium piriforme</name>
    <dbReference type="NCBI Taxonomy" id="1576369"/>
    <lineage>
        <taxon>Bacteria</taxon>
        <taxon>Pseudomonadati</taxon>
        <taxon>Planctomycetota</taxon>
        <taxon>Planctomycetia</taxon>
        <taxon>Planctomycetales</taxon>
        <taxon>Planctomycetaceae</taxon>
        <taxon>Planctomicrobium</taxon>
    </lineage>
</organism>
<accession>A0A1I3CG36</accession>
<dbReference type="InterPro" id="IPR013249">
    <property type="entry name" value="RNA_pol_sigma70_r4_t2"/>
</dbReference>
<keyword evidence="3" id="KW-1185">Reference proteome</keyword>
<feature type="domain" description="RNA polymerase sigma factor 70 region 4 type 2" evidence="1">
    <location>
        <begin position="139"/>
        <end position="184"/>
    </location>
</feature>
<dbReference type="RefSeq" id="WP_092047952.1">
    <property type="nucleotide sequence ID" value="NZ_FOQD01000002.1"/>
</dbReference>
<dbReference type="InterPro" id="IPR036388">
    <property type="entry name" value="WH-like_DNA-bd_sf"/>
</dbReference>
<proteinExistence type="predicted"/>
<dbReference type="GO" id="GO:0016987">
    <property type="term" value="F:sigma factor activity"/>
    <property type="evidence" value="ECO:0007669"/>
    <property type="project" value="InterPro"/>
</dbReference>
<name>A0A1I3CG36_9PLAN</name>
<protein>
    <submittedName>
        <fullName evidence="2">RNA polymerase sigma-70 factor, ECF subfamily</fullName>
    </submittedName>
</protein>
<dbReference type="NCBIfam" id="TIGR02937">
    <property type="entry name" value="sigma70-ECF"/>
    <property type="match status" value="1"/>
</dbReference>
<dbReference type="STRING" id="1576369.SAMN05421753_102267"/>
<evidence type="ECO:0000313" key="2">
    <source>
        <dbReference type="EMBL" id="SFH73445.1"/>
    </source>
</evidence>
<dbReference type="EMBL" id="FOQD01000002">
    <property type="protein sequence ID" value="SFH73445.1"/>
    <property type="molecule type" value="Genomic_DNA"/>
</dbReference>
<dbReference type="GO" id="GO:0006352">
    <property type="term" value="P:DNA-templated transcription initiation"/>
    <property type="evidence" value="ECO:0007669"/>
    <property type="project" value="InterPro"/>
</dbReference>
<dbReference type="InterPro" id="IPR013324">
    <property type="entry name" value="RNA_pol_sigma_r3/r4-like"/>
</dbReference>
<dbReference type="SUPFAM" id="SSF88659">
    <property type="entry name" value="Sigma3 and sigma4 domains of RNA polymerase sigma factors"/>
    <property type="match status" value="1"/>
</dbReference>
<evidence type="ECO:0000313" key="3">
    <source>
        <dbReference type="Proteomes" id="UP000199518"/>
    </source>
</evidence>
<dbReference type="Proteomes" id="UP000199518">
    <property type="component" value="Unassembled WGS sequence"/>
</dbReference>
<dbReference type="AlphaFoldDB" id="A0A1I3CG36"/>
<evidence type="ECO:0000259" key="1">
    <source>
        <dbReference type="Pfam" id="PF08281"/>
    </source>
</evidence>
<dbReference type="OrthoDB" id="278404at2"/>